<dbReference type="GO" id="GO:0006508">
    <property type="term" value="P:proteolysis"/>
    <property type="evidence" value="ECO:0007669"/>
    <property type="project" value="UniProtKB-KW"/>
</dbReference>
<comment type="cofactor">
    <cofactor evidence="1">
        <name>Zn(2+)</name>
        <dbReference type="ChEBI" id="CHEBI:29105"/>
    </cofactor>
</comment>
<feature type="domain" description="Peptidase M14" evidence="13">
    <location>
        <begin position="617"/>
        <end position="916"/>
    </location>
</feature>
<feature type="region of interest" description="Disordered" evidence="12">
    <location>
        <begin position="345"/>
        <end position="377"/>
    </location>
</feature>
<keyword evidence="7" id="KW-0378">Hydrolase</keyword>
<dbReference type="PRINTS" id="PR00765">
    <property type="entry name" value="CRBOXYPTASEA"/>
</dbReference>
<dbReference type="GO" id="GO:0004181">
    <property type="term" value="F:metallocarboxypeptidase activity"/>
    <property type="evidence" value="ECO:0007669"/>
    <property type="project" value="InterPro"/>
</dbReference>
<dbReference type="InterPro" id="IPR057246">
    <property type="entry name" value="CARBOXYPEPT_ZN_1"/>
</dbReference>
<accession>A0A7R9BY90</accession>
<dbReference type="InterPro" id="IPR001611">
    <property type="entry name" value="Leu-rich_rpt"/>
</dbReference>
<dbReference type="GO" id="GO:0008270">
    <property type="term" value="F:zinc ion binding"/>
    <property type="evidence" value="ECO:0007669"/>
    <property type="project" value="InterPro"/>
</dbReference>
<keyword evidence="15" id="KW-1185">Reference proteome</keyword>
<evidence type="ECO:0000313" key="14">
    <source>
        <dbReference type="EMBL" id="CAD7283434.1"/>
    </source>
</evidence>
<dbReference type="PROSITE" id="PS00133">
    <property type="entry name" value="CARBOXYPEPT_ZN_2"/>
    <property type="match status" value="1"/>
</dbReference>
<dbReference type="CDD" id="cd03860">
    <property type="entry name" value="M14_CP_A-B_like"/>
    <property type="match status" value="1"/>
</dbReference>
<name>A0A7R9BY90_9CRUS</name>
<evidence type="ECO:0000256" key="4">
    <source>
        <dbReference type="ARBA" id="ARBA00022670"/>
    </source>
</evidence>
<dbReference type="SUPFAM" id="SSF54897">
    <property type="entry name" value="Protease propeptides/inhibitors"/>
    <property type="match status" value="1"/>
</dbReference>
<dbReference type="Proteomes" id="UP000678499">
    <property type="component" value="Unassembled WGS sequence"/>
</dbReference>
<dbReference type="OrthoDB" id="184583at2759"/>
<dbReference type="PANTHER" id="PTHR11705">
    <property type="entry name" value="PROTEASE FAMILY M14 CARBOXYPEPTIDASE A,B"/>
    <property type="match status" value="1"/>
</dbReference>
<dbReference type="AlphaFoldDB" id="A0A7R9BY90"/>
<evidence type="ECO:0000259" key="13">
    <source>
        <dbReference type="PROSITE" id="PS52035"/>
    </source>
</evidence>
<dbReference type="Pfam" id="PF00246">
    <property type="entry name" value="Peptidase_M14"/>
    <property type="match status" value="1"/>
</dbReference>
<evidence type="ECO:0000256" key="5">
    <source>
        <dbReference type="ARBA" id="ARBA00022723"/>
    </source>
</evidence>
<dbReference type="CDD" id="cd00116">
    <property type="entry name" value="LRR_RI"/>
    <property type="match status" value="1"/>
</dbReference>
<proteinExistence type="inferred from homology"/>
<evidence type="ECO:0000256" key="1">
    <source>
        <dbReference type="ARBA" id="ARBA00001947"/>
    </source>
</evidence>
<evidence type="ECO:0000256" key="3">
    <source>
        <dbReference type="ARBA" id="ARBA00022645"/>
    </source>
</evidence>
<dbReference type="Gene3D" id="3.80.10.10">
    <property type="entry name" value="Ribonuclease Inhibitor"/>
    <property type="match status" value="1"/>
</dbReference>
<keyword evidence="9" id="KW-0482">Metalloprotease</keyword>
<dbReference type="SMART" id="SM00631">
    <property type="entry name" value="Zn_pept"/>
    <property type="match status" value="1"/>
</dbReference>
<organism evidence="14">
    <name type="scientific">Notodromas monacha</name>
    <dbReference type="NCBI Taxonomy" id="399045"/>
    <lineage>
        <taxon>Eukaryota</taxon>
        <taxon>Metazoa</taxon>
        <taxon>Ecdysozoa</taxon>
        <taxon>Arthropoda</taxon>
        <taxon>Crustacea</taxon>
        <taxon>Oligostraca</taxon>
        <taxon>Ostracoda</taxon>
        <taxon>Podocopa</taxon>
        <taxon>Podocopida</taxon>
        <taxon>Cypridocopina</taxon>
        <taxon>Cypridoidea</taxon>
        <taxon>Cyprididae</taxon>
        <taxon>Notodromas</taxon>
    </lineage>
</organism>
<evidence type="ECO:0000256" key="2">
    <source>
        <dbReference type="ARBA" id="ARBA00005988"/>
    </source>
</evidence>
<evidence type="ECO:0000256" key="10">
    <source>
        <dbReference type="ARBA" id="ARBA00023157"/>
    </source>
</evidence>
<dbReference type="SMART" id="SM00368">
    <property type="entry name" value="LRR_RI"/>
    <property type="match status" value="7"/>
</dbReference>
<evidence type="ECO:0000313" key="15">
    <source>
        <dbReference type="Proteomes" id="UP000678499"/>
    </source>
</evidence>
<dbReference type="FunFam" id="3.40.630.10:FF:000084">
    <property type="entry name" value="Carboxypeptidase B2"/>
    <property type="match status" value="1"/>
</dbReference>
<evidence type="ECO:0000256" key="12">
    <source>
        <dbReference type="SAM" id="MobiDB-lite"/>
    </source>
</evidence>
<dbReference type="InterPro" id="IPR000834">
    <property type="entry name" value="Peptidase_M14"/>
</dbReference>
<sequence length="917" mass="100021">MSEYVAESKTLSFFGQALKLNSDVDARPVAEKILAANPLEILCLQGCTVGPDAAKEIAKALESKSELQRMQFQDMFTGRLKQEIPQCLRFFGAGLDLAGSHLVELNLSDNAIGPIGSEGLCPILRSQVCYTLKELRLNNTGLGPTGSTMVAEALLDLYNASSSEGRPVGLTVFIAGRSRLENTGAKLFSEVFAKMGTLQELSVPQNGIFPDGIQNLCNALEKNPNLRILNLEDNTVKAVGAKCVATLLRKLEHLEELNLGDGLLKTTGANHLADALQDTPSKLKVLNVSSNEIRLPGGLKIVESLRQHAESLKNVNLDLNWFGDTGAEEVMSRVSEVGVEHCFEPMGENVEPDSDDESENDQAANGGEEDEETSVSFIGPSGKTILAKEVVLKPCVSGLRKLGHSPVPSLFLGMEDAFPLVDTAERDVELIARIADVLPDLGDLKSSEGQFVSSIIKELFAKIFRPVGSSGDASGDDGRQVELLQNHVLVVLGLIKFVVTGKRSALPLPIQRLKSYDGYKLISVIPYTFNQVARLQILRQEENLDFWLGRGQLFQVTEILVSPIQYDRLVAKLRNHILTLRIAHDDIGGLIRRSVSEVGIGFLPAFGRPVKAFSYENFYPSTDIYARMTQLQSQYPTISSVSTIGTSVEGKLIQMMSIDFDGVSSASSKPIVFIEAGIHAREWISPASVMYAMEQILLTGSANSDLSRFDWRIVPISNPDGYDYSHSTDRLWRKNRRVPSSGCVGVDLNRNFGYGWGGKGATTTDTCDETYAGTEAFSEPETQAIRDAVTAVQSRLKFYLSVHSYSQVVLIPYGNTYKLPSDFLTMKKVASGFSASAKKPNNRKYKYGATAWLLYPASGTSDDWAKSLGIHTSLAVELPPKQFDLLNSYGFISPASDIIPVGKEVLEGLKGAVRAIK</sequence>
<dbReference type="EMBL" id="OA887454">
    <property type="protein sequence ID" value="CAD7283434.1"/>
    <property type="molecule type" value="Genomic_DNA"/>
</dbReference>
<keyword evidence="4" id="KW-0645">Protease</keyword>
<evidence type="ECO:0000256" key="9">
    <source>
        <dbReference type="ARBA" id="ARBA00023049"/>
    </source>
</evidence>
<dbReference type="PROSITE" id="PS52035">
    <property type="entry name" value="PEPTIDASE_M14"/>
    <property type="match status" value="1"/>
</dbReference>
<keyword evidence="5" id="KW-0479">Metal-binding</keyword>
<evidence type="ECO:0000256" key="7">
    <source>
        <dbReference type="ARBA" id="ARBA00022801"/>
    </source>
</evidence>
<dbReference type="Pfam" id="PF13516">
    <property type="entry name" value="LRR_6"/>
    <property type="match status" value="3"/>
</dbReference>
<protein>
    <recommendedName>
        <fullName evidence="13">Peptidase M14 domain-containing protein</fullName>
    </recommendedName>
</protein>
<evidence type="ECO:0000256" key="6">
    <source>
        <dbReference type="ARBA" id="ARBA00022729"/>
    </source>
</evidence>
<dbReference type="InterPro" id="IPR036990">
    <property type="entry name" value="M14A-like_propep"/>
</dbReference>
<keyword evidence="3" id="KW-0121">Carboxypeptidase</keyword>
<dbReference type="SUPFAM" id="SSF52047">
    <property type="entry name" value="RNI-like"/>
    <property type="match status" value="1"/>
</dbReference>
<evidence type="ECO:0000256" key="8">
    <source>
        <dbReference type="ARBA" id="ARBA00022833"/>
    </source>
</evidence>
<dbReference type="PROSITE" id="PS00132">
    <property type="entry name" value="CARBOXYPEPT_ZN_1"/>
    <property type="match status" value="1"/>
</dbReference>
<dbReference type="InterPro" id="IPR003146">
    <property type="entry name" value="M14A_act_pep"/>
</dbReference>
<feature type="active site" description="Proton donor/acceptor" evidence="11">
    <location>
        <position position="877"/>
    </location>
</feature>
<dbReference type="SUPFAM" id="SSF53187">
    <property type="entry name" value="Zn-dependent exopeptidases"/>
    <property type="match status" value="1"/>
</dbReference>
<keyword evidence="10" id="KW-1015">Disulfide bond</keyword>
<feature type="compositionally biased region" description="Acidic residues" evidence="12">
    <location>
        <begin position="350"/>
        <end position="360"/>
    </location>
</feature>
<dbReference type="PANTHER" id="PTHR11705:SF91">
    <property type="entry name" value="FI01817P-RELATED"/>
    <property type="match status" value="1"/>
</dbReference>
<comment type="similarity">
    <text evidence="2 11">Belongs to the peptidase M14 family.</text>
</comment>
<dbReference type="Gene3D" id="3.40.630.10">
    <property type="entry name" value="Zn peptidases"/>
    <property type="match status" value="1"/>
</dbReference>
<gene>
    <name evidence="14" type="ORF">NMOB1V02_LOCUS11050</name>
</gene>
<evidence type="ECO:0000256" key="11">
    <source>
        <dbReference type="PROSITE-ProRule" id="PRU01379"/>
    </source>
</evidence>
<keyword evidence="6" id="KW-0732">Signal</keyword>
<dbReference type="InterPro" id="IPR032675">
    <property type="entry name" value="LRR_dom_sf"/>
</dbReference>
<dbReference type="GO" id="GO:0005615">
    <property type="term" value="C:extracellular space"/>
    <property type="evidence" value="ECO:0007669"/>
    <property type="project" value="TreeGrafter"/>
</dbReference>
<dbReference type="Gene3D" id="3.30.70.340">
    <property type="entry name" value="Metallocarboxypeptidase-like"/>
    <property type="match status" value="1"/>
</dbReference>
<dbReference type="InterPro" id="IPR057247">
    <property type="entry name" value="CARBOXYPEPT_ZN_2"/>
</dbReference>
<dbReference type="EMBL" id="CAJPEX010005417">
    <property type="protein sequence ID" value="CAG0923586.1"/>
    <property type="molecule type" value="Genomic_DNA"/>
</dbReference>
<reference evidence="14" key="1">
    <citation type="submission" date="2020-11" db="EMBL/GenBank/DDBJ databases">
        <authorList>
            <person name="Tran Van P."/>
        </authorList>
    </citation>
    <scope>NUCLEOTIDE SEQUENCE</scope>
</reference>
<keyword evidence="8" id="KW-0862">Zinc</keyword>
<dbReference type="Pfam" id="PF02244">
    <property type="entry name" value="Propep_M14"/>
    <property type="match status" value="1"/>
</dbReference>